<evidence type="ECO:0000313" key="2">
    <source>
        <dbReference type="EMBL" id="KAF9472531.1"/>
    </source>
</evidence>
<name>A0A9P5YRD6_9AGAR</name>
<proteinExistence type="predicted"/>
<sequence>MSFKLQGEGKPTKALHEEPGHWVEEAGKHLGSYPVAIWSCFMALLGGHAVGRQEGYFDARLSRLMLLRAVYARMGWREVLGAVDGGGGRARARGCCITHANNAAFDARGLALAAARAWRYFRAGKKWAGEWGDASATFWMTFGYYYRFWNYLAYYGVALHFAAFRQGMIVKKCILQPEGSERERRGRARCPSPIVPLVIALGAVSTLHYPHPLLQFPAPWSTLERCPTHYPFSSPSALSSVAVRQVSTRKGGVVVCKKNRNGQHEGREMRGTRPTLSHPPFLPPHARLPARVPHMHSSFIPHWRGGGDGCHCRCLRRSLLTVHPSFSLSVVLAVRCIRHLSLAARPWLVVCRVSFVSSSGVVADSAGHIPQDEGSSTRPGMDADGGEVVVEDQDQPSLTWLIWSFGDFRTSLIGWENRAASSIFVVVVDDIEIGMDSRAIRKITT</sequence>
<feature type="region of interest" description="Disordered" evidence="1">
    <location>
        <begin position="366"/>
        <end position="386"/>
    </location>
</feature>
<feature type="region of interest" description="Disordered" evidence="1">
    <location>
        <begin position="262"/>
        <end position="281"/>
    </location>
</feature>
<dbReference type="AlphaFoldDB" id="A0A9P5YRD6"/>
<evidence type="ECO:0000313" key="3">
    <source>
        <dbReference type="Proteomes" id="UP000807469"/>
    </source>
</evidence>
<organism evidence="2 3">
    <name type="scientific">Pholiota conissans</name>
    <dbReference type="NCBI Taxonomy" id="109636"/>
    <lineage>
        <taxon>Eukaryota</taxon>
        <taxon>Fungi</taxon>
        <taxon>Dikarya</taxon>
        <taxon>Basidiomycota</taxon>
        <taxon>Agaricomycotina</taxon>
        <taxon>Agaricomycetes</taxon>
        <taxon>Agaricomycetidae</taxon>
        <taxon>Agaricales</taxon>
        <taxon>Agaricineae</taxon>
        <taxon>Strophariaceae</taxon>
        <taxon>Pholiota</taxon>
    </lineage>
</organism>
<dbReference type="EMBL" id="MU155525">
    <property type="protein sequence ID" value="KAF9472531.1"/>
    <property type="molecule type" value="Genomic_DNA"/>
</dbReference>
<feature type="compositionally biased region" description="Basic and acidic residues" evidence="1">
    <location>
        <begin position="262"/>
        <end position="271"/>
    </location>
</feature>
<protein>
    <submittedName>
        <fullName evidence="2">Uncharacterized protein</fullName>
    </submittedName>
</protein>
<dbReference type="Proteomes" id="UP000807469">
    <property type="component" value="Unassembled WGS sequence"/>
</dbReference>
<keyword evidence="3" id="KW-1185">Reference proteome</keyword>
<gene>
    <name evidence="2" type="ORF">BDN70DRAFT_900479</name>
</gene>
<reference evidence="2" key="1">
    <citation type="submission" date="2020-11" db="EMBL/GenBank/DDBJ databases">
        <authorList>
            <consortium name="DOE Joint Genome Institute"/>
            <person name="Ahrendt S."/>
            <person name="Riley R."/>
            <person name="Andreopoulos W."/>
            <person name="Labutti K."/>
            <person name="Pangilinan J."/>
            <person name="Ruiz-Duenas F.J."/>
            <person name="Barrasa J.M."/>
            <person name="Sanchez-Garcia M."/>
            <person name="Camarero S."/>
            <person name="Miyauchi S."/>
            <person name="Serrano A."/>
            <person name="Linde D."/>
            <person name="Babiker R."/>
            <person name="Drula E."/>
            <person name="Ayuso-Fernandez I."/>
            <person name="Pacheco R."/>
            <person name="Padilla G."/>
            <person name="Ferreira P."/>
            <person name="Barriuso J."/>
            <person name="Kellner H."/>
            <person name="Castanera R."/>
            <person name="Alfaro M."/>
            <person name="Ramirez L."/>
            <person name="Pisabarro A.G."/>
            <person name="Kuo A."/>
            <person name="Tritt A."/>
            <person name="Lipzen A."/>
            <person name="He G."/>
            <person name="Yan M."/>
            <person name="Ng V."/>
            <person name="Cullen D."/>
            <person name="Martin F."/>
            <person name="Rosso M.-N."/>
            <person name="Henrissat B."/>
            <person name="Hibbett D."/>
            <person name="Martinez A.T."/>
            <person name="Grigoriev I.V."/>
        </authorList>
    </citation>
    <scope>NUCLEOTIDE SEQUENCE</scope>
    <source>
        <strain evidence="2">CIRM-BRFM 674</strain>
    </source>
</reference>
<evidence type="ECO:0000256" key="1">
    <source>
        <dbReference type="SAM" id="MobiDB-lite"/>
    </source>
</evidence>
<comment type="caution">
    <text evidence="2">The sequence shown here is derived from an EMBL/GenBank/DDBJ whole genome shotgun (WGS) entry which is preliminary data.</text>
</comment>
<accession>A0A9P5YRD6</accession>